<evidence type="ECO:0000256" key="17">
    <source>
        <dbReference type="PIRSR" id="PIRSR600823-4"/>
    </source>
</evidence>
<dbReference type="AlphaFoldDB" id="A0A3N7FCA2"/>
<dbReference type="EMBL" id="CM009290">
    <property type="protein sequence ID" value="RQO85051.1"/>
    <property type="molecule type" value="Genomic_DNA"/>
</dbReference>
<keyword evidence="23" id="KW-1185">Reference proteome</keyword>
<feature type="binding site" evidence="16">
    <location>
        <position position="131"/>
    </location>
    <ligand>
        <name>Ca(2+)</name>
        <dbReference type="ChEBI" id="CHEBI:29108"/>
        <label>1</label>
    </ligand>
</feature>
<feature type="binding site" evidence="15">
    <location>
        <position position="217"/>
    </location>
    <ligand>
        <name>substrate</name>
    </ligand>
</feature>
<feature type="chain" id="PRO_5018017886" description="peroxidase" evidence="20">
    <location>
        <begin position="30"/>
        <end position="508"/>
    </location>
</feature>
<dbReference type="Proteomes" id="UP000006729">
    <property type="component" value="Chromosome 1"/>
</dbReference>
<evidence type="ECO:0000256" key="10">
    <source>
        <dbReference type="ARBA" id="ARBA00023002"/>
    </source>
</evidence>
<name>A0A3N7FCA2_POPTR</name>
<evidence type="ECO:0000259" key="21">
    <source>
        <dbReference type="PROSITE" id="PS50873"/>
    </source>
</evidence>
<feature type="signal peptide" evidence="20">
    <location>
        <begin position="1"/>
        <end position="29"/>
    </location>
</feature>
<dbReference type="GO" id="GO:0020037">
    <property type="term" value="F:heme binding"/>
    <property type="evidence" value="ECO:0007669"/>
    <property type="project" value="InterPro"/>
</dbReference>
<feature type="disulfide bond" evidence="18">
    <location>
        <begin position="254"/>
        <end position="286"/>
    </location>
</feature>
<dbReference type="InterPro" id="IPR000823">
    <property type="entry name" value="Peroxidase_pln"/>
</dbReference>
<dbReference type="InterPro" id="IPR010255">
    <property type="entry name" value="Haem_peroxidase_sf"/>
</dbReference>
<dbReference type="Gene3D" id="1.10.420.10">
    <property type="entry name" value="Peroxidase, domain 2"/>
    <property type="match status" value="2"/>
</dbReference>
<keyword evidence="5" id="KW-0964">Secreted</keyword>
<comment type="function">
    <text evidence="2">Removal of H(2)O(2), oxidation of toxic reductants, biosynthesis and degradation of lignin, suberization, auxin catabolism, response to environmental stresses such as wounding, pathogen attack and oxidative stress. These functions might be dependent on each isozyme/isoform in each plant tissue.</text>
</comment>
<comment type="similarity">
    <text evidence="3">Belongs to the peroxidase family. Ascorbate peroxidase subfamily.</text>
</comment>
<dbReference type="SUPFAM" id="SSF48113">
    <property type="entry name" value="Heme-dependent peroxidases"/>
    <property type="match status" value="1"/>
</dbReference>
<evidence type="ECO:0000256" key="13">
    <source>
        <dbReference type="ARBA" id="ARBA00023324"/>
    </source>
</evidence>
<feature type="binding site" evidence="16">
    <location>
        <position position="127"/>
    </location>
    <ligand>
        <name>Ca(2+)</name>
        <dbReference type="ChEBI" id="CHEBI:29108"/>
        <label>1</label>
    </ligand>
</feature>
<dbReference type="PRINTS" id="PR00461">
    <property type="entry name" value="PLPEROXIDASE"/>
</dbReference>
<dbReference type="STRING" id="3694.A0A3N7FCA2"/>
<feature type="binding site" evidence="16">
    <location>
        <position position="122"/>
    </location>
    <ligand>
        <name>Ca(2+)</name>
        <dbReference type="ChEBI" id="CHEBI:29108"/>
        <label>1</label>
    </ligand>
</feature>
<evidence type="ECO:0000256" key="1">
    <source>
        <dbReference type="ARBA" id="ARBA00000189"/>
    </source>
</evidence>
<feature type="region of interest" description="Disordered" evidence="19">
    <location>
        <begin position="289"/>
        <end position="414"/>
    </location>
</feature>
<evidence type="ECO:0000256" key="8">
    <source>
        <dbReference type="ARBA" id="ARBA00022723"/>
    </source>
</evidence>
<evidence type="ECO:0000313" key="22">
    <source>
        <dbReference type="EMBL" id="RQO85051.1"/>
    </source>
</evidence>
<dbReference type="FunFam" id="1.10.520.10:FF:000010">
    <property type="entry name" value="Peroxidase"/>
    <property type="match status" value="1"/>
</dbReference>
<keyword evidence="10" id="KW-0560">Oxidoreductase</keyword>
<evidence type="ECO:0000313" key="23">
    <source>
        <dbReference type="Proteomes" id="UP000006729"/>
    </source>
</evidence>
<comment type="cofactor">
    <cofactor evidence="16">
        <name>Ca(2+)</name>
        <dbReference type="ChEBI" id="CHEBI:29108"/>
    </cofactor>
    <text evidence="16">Binds 2 calcium ions per subunit.</text>
</comment>
<evidence type="ECO:0000256" key="14">
    <source>
        <dbReference type="PIRSR" id="PIRSR600823-1"/>
    </source>
</evidence>
<dbReference type="PRINTS" id="PR00458">
    <property type="entry name" value="PEROXIDASE"/>
</dbReference>
<evidence type="ECO:0000256" key="20">
    <source>
        <dbReference type="SAM" id="SignalP"/>
    </source>
</evidence>
<gene>
    <name evidence="22" type="ORF">POPTR_001G182400</name>
</gene>
<keyword evidence="7" id="KW-0349">Heme</keyword>
<dbReference type="PROSITE" id="PS00435">
    <property type="entry name" value="PEROXIDASE_1"/>
    <property type="match status" value="1"/>
</dbReference>
<evidence type="ECO:0000256" key="7">
    <source>
        <dbReference type="ARBA" id="ARBA00022617"/>
    </source>
</evidence>
<keyword evidence="11 16" id="KW-0408">Iron</keyword>
<dbReference type="InParanoid" id="A0A3N7FCA2"/>
<dbReference type="InterPro" id="IPR019794">
    <property type="entry name" value="Peroxidases_AS"/>
</dbReference>
<dbReference type="FunCoup" id="A0A3N7FCA2">
    <property type="interactions" value="153"/>
</dbReference>
<organism evidence="22 23">
    <name type="scientific">Populus trichocarpa</name>
    <name type="common">Western balsam poplar</name>
    <name type="synonym">Populus balsamifera subsp. trichocarpa</name>
    <dbReference type="NCBI Taxonomy" id="3694"/>
    <lineage>
        <taxon>Eukaryota</taxon>
        <taxon>Viridiplantae</taxon>
        <taxon>Streptophyta</taxon>
        <taxon>Embryophyta</taxon>
        <taxon>Tracheophyta</taxon>
        <taxon>Spermatophyta</taxon>
        <taxon>Magnoliopsida</taxon>
        <taxon>eudicotyledons</taxon>
        <taxon>Gunneridae</taxon>
        <taxon>Pentapetalae</taxon>
        <taxon>rosids</taxon>
        <taxon>fabids</taxon>
        <taxon>Malpighiales</taxon>
        <taxon>Salicaceae</taxon>
        <taxon>Saliceae</taxon>
        <taxon>Populus</taxon>
    </lineage>
</organism>
<dbReference type="GO" id="GO:0006979">
    <property type="term" value="P:response to oxidative stress"/>
    <property type="evidence" value="ECO:0007669"/>
    <property type="project" value="InterPro"/>
</dbReference>
<feature type="binding site" evidence="16">
    <location>
        <position position="129"/>
    </location>
    <ligand>
        <name>Ca(2+)</name>
        <dbReference type="ChEBI" id="CHEBI:29108"/>
        <label>1</label>
    </ligand>
</feature>
<dbReference type="Pfam" id="PF00141">
    <property type="entry name" value="peroxidase"/>
    <property type="match status" value="1"/>
</dbReference>
<feature type="binding site" description="axial binding residue" evidence="16">
    <location>
        <position position="247"/>
    </location>
    <ligand>
        <name>heme b</name>
        <dbReference type="ChEBI" id="CHEBI:60344"/>
    </ligand>
    <ligandPart>
        <name>Fe</name>
        <dbReference type="ChEBI" id="CHEBI:18248"/>
    </ligandPart>
</feature>
<dbReference type="PANTHER" id="PTHR31517">
    <property type="match status" value="1"/>
</dbReference>
<keyword evidence="12 18" id="KW-1015">Disulfide bond</keyword>
<reference evidence="22 23" key="1">
    <citation type="journal article" date="2006" name="Science">
        <title>The genome of black cottonwood, Populus trichocarpa (Torr. &amp; Gray).</title>
        <authorList>
            <person name="Tuskan G.A."/>
            <person name="Difazio S."/>
            <person name="Jansson S."/>
            <person name="Bohlmann J."/>
            <person name="Grigoriev I."/>
            <person name="Hellsten U."/>
            <person name="Putnam N."/>
            <person name="Ralph S."/>
            <person name="Rombauts S."/>
            <person name="Salamov A."/>
            <person name="Schein J."/>
            <person name="Sterck L."/>
            <person name="Aerts A."/>
            <person name="Bhalerao R.R."/>
            <person name="Bhalerao R.P."/>
            <person name="Blaudez D."/>
            <person name="Boerjan W."/>
            <person name="Brun A."/>
            <person name="Brunner A."/>
            <person name="Busov V."/>
            <person name="Campbell M."/>
            <person name="Carlson J."/>
            <person name="Chalot M."/>
            <person name="Chapman J."/>
            <person name="Chen G.L."/>
            <person name="Cooper D."/>
            <person name="Coutinho P.M."/>
            <person name="Couturier J."/>
            <person name="Covert S."/>
            <person name="Cronk Q."/>
            <person name="Cunningham R."/>
            <person name="Davis J."/>
            <person name="Degroeve S."/>
            <person name="Dejardin A."/>
            <person name="Depamphilis C."/>
            <person name="Detter J."/>
            <person name="Dirks B."/>
            <person name="Dubchak I."/>
            <person name="Duplessis S."/>
            <person name="Ehlting J."/>
            <person name="Ellis B."/>
            <person name="Gendler K."/>
            <person name="Goodstein D."/>
            <person name="Gribskov M."/>
            <person name="Grimwood J."/>
            <person name="Groover A."/>
            <person name="Gunter L."/>
            <person name="Hamberger B."/>
            <person name="Heinze B."/>
            <person name="Helariutta Y."/>
            <person name="Henrissat B."/>
            <person name="Holligan D."/>
            <person name="Holt R."/>
            <person name="Huang W."/>
            <person name="Islam-Faridi N."/>
            <person name="Jones S."/>
            <person name="Jones-Rhoades M."/>
            <person name="Jorgensen R."/>
            <person name="Joshi C."/>
            <person name="Kangasjarvi J."/>
            <person name="Karlsson J."/>
            <person name="Kelleher C."/>
            <person name="Kirkpatrick R."/>
            <person name="Kirst M."/>
            <person name="Kohler A."/>
            <person name="Kalluri U."/>
            <person name="Larimer F."/>
            <person name="Leebens-Mack J."/>
            <person name="Leple J.C."/>
            <person name="Locascio P."/>
            <person name="Lou Y."/>
            <person name="Lucas S."/>
            <person name="Martin F."/>
            <person name="Montanini B."/>
            <person name="Napoli C."/>
            <person name="Nelson D.R."/>
            <person name="Nelson C."/>
            <person name="Nieminen K."/>
            <person name="Nilsson O."/>
            <person name="Pereda V."/>
            <person name="Peter G."/>
            <person name="Philippe R."/>
            <person name="Pilate G."/>
            <person name="Poliakov A."/>
            <person name="Razumovskaya J."/>
            <person name="Richardson P."/>
            <person name="Rinaldi C."/>
            <person name="Ritland K."/>
            <person name="Rouze P."/>
            <person name="Ryaboy D."/>
            <person name="Schmutz J."/>
            <person name="Schrader J."/>
            <person name="Segerman B."/>
            <person name="Shin H."/>
            <person name="Siddiqui A."/>
            <person name="Sterky F."/>
            <person name="Terry A."/>
            <person name="Tsai C.J."/>
            <person name="Uberbacher E."/>
            <person name="Unneberg P."/>
            <person name="Vahala J."/>
            <person name="Wall K."/>
            <person name="Wessler S."/>
            <person name="Yang G."/>
            <person name="Yin T."/>
            <person name="Douglas C."/>
            <person name="Marra M."/>
            <person name="Sandberg G."/>
            <person name="Van de Peer Y."/>
            <person name="Rokhsar D."/>
        </authorList>
    </citation>
    <scope>NUCLEOTIDE SEQUENCE [LARGE SCALE GENOMIC DNA]</scope>
    <source>
        <strain evidence="23">cv. Nisqually</strain>
    </source>
</reference>
<dbReference type="InterPro" id="IPR002016">
    <property type="entry name" value="Haem_peroxidase"/>
</dbReference>
<evidence type="ECO:0000256" key="6">
    <source>
        <dbReference type="ARBA" id="ARBA00022559"/>
    </source>
</evidence>
<feature type="compositionally biased region" description="Polar residues" evidence="19">
    <location>
        <begin position="314"/>
        <end position="340"/>
    </location>
</feature>
<dbReference type="GO" id="GO:0042744">
    <property type="term" value="P:hydrogen peroxide catabolic process"/>
    <property type="evidence" value="ECO:0007669"/>
    <property type="project" value="InterPro"/>
</dbReference>
<dbReference type="PANTHER" id="PTHR31517:SF59">
    <property type="entry name" value="PEROXIDASE"/>
    <property type="match status" value="1"/>
</dbReference>
<feature type="compositionally biased region" description="Low complexity" evidence="19">
    <location>
        <begin position="382"/>
        <end position="414"/>
    </location>
</feature>
<feature type="disulfide bond" evidence="18">
    <location>
        <begin position="123"/>
        <end position="128"/>
    </location>
</feature>
<dbReference type="InterPro" id="IPR033905">
    <property type="entry name" value="Secretory_peroxidase"/>
</dbReference>
<evidence type="ECO:0000256" key="11">
    <source>
        <dbReference type="ARBA" id="ARBA00023004"/>
    </source>
</evidence>
<evidence type="ECO:0000256" key="4">
    <source>
        <dbReference type="ARBA" id="ARBA00012313"/>
    </source>
</evidence>
<sequence length="508" mass="54270">MSTSIFGIGNMRKLSLLVLILCILISVKNQNAEIKKSSSSSKTAVKWPYSSWDSFPSVFLSPLTSMEDDDGEVSWHSNRSLEYDFYRDSCPEAERIIRRVVHELYEVNSSVAPALLRLVFHDCFIEGCDASILLDAATGIDSEKDSPPNKNLKGFDIIDKIKSEIEMVCPGVVSCADIVALAGREGVVQAGGPFYPLYTGRRDAMHSFRDVATSELPSPNADLSETLASFASRGFDLRETVSLLGGHSIGVIHCKFFQNRLYNFGRTNKPDPSLDTGFLNLLRSRCNDSNSSMAASPSPSPSFKATPPAPSTSCDGTNSPAPSTSCDGTKSPAPSTSFDGTKSPAPAPSTSFDGTMSPSTAPSLSCSGSPSSSSRAAEMRGSPSLLSAPSPSLKGSISSPPSSSTPSSASFEDSLLSSLEEPGMNMAYEGPGVDFGTLYYRSLLQGKGILYSDQQLMAGIDTGIWVRAYASDISLFPRDFALAMMKLSNLRFLTGSKGQVRLHCSKVA</sequence>
<dbReference type="GO" id="GO:0006950">
    <property type="term" value="P:response to stress"/>
    <property type="evidence" value="ECO:0000318"/>
    <property type="project" value="GO_Central"/>
</dbReference>
<feature type="compositionally biased region" description="Low complexity" evidence="19">
    <location>
        <begin position="357"/>
        <end position="374"/>
    </location>
</feature>
<accession>A0A3N7FCA2</accession>
<evidence type="ECO:0000256" key="3">
    <source>
        <dbReference type="ARBA" id="ARBA00006873"/>
    </source>
</evidence>
<feature type="compositionally biased region" description="Low complexity" evidence="19">
    <location>
        <begin position="289"/>
        <end position="306"/>
    </location>
</feature>
<dbReference type="GO" id="GO:0046872">
    <property type="term" value="F:metal ion binding"/>
    <property type="evidence" value="ECO:0007669"/>
    <property type="project" value="UniProtKB-KW"/>
</dbReference>
<keyword evidence="9 16" id="KW-0106">Calcium</keyword>
<dbReference type="GO" id="GO:0140825">
    <property type="term" value="F:lactoperoxidase activity"/>
    <property type="evidence" value="ECO:0007669"/>
    <property type="project" value="UniProtKB-EC"/>
</dbReference>
<evidence type="ECO:0000256" key="5">
    <source>
        <dbReference type="ARBA" id="ARBA00022525"/>
    </source>
</evidence>
<evidence type="ECO:0000256" key="15">
    <source>
        <dbReference type="PIRSR" id="PIRSR600823-2"/>
    </source>
</evidence>
<feature type="active site" description="Proton acceptor" evidence="14">
    <location>
        <position position="121"/>
    </location>
</feature>
<evidence type="ECO:0000256" key="19">
    <source>
        <dbReference type="SAM" id="MobiDB-lite"/>
    </source>
</evidence>
<proteinExistence type="inferred from homology"/>
<dbReference type="PROSITE" id="PS50873">
    <property type="entry name" value="PEROXIDASE_4"/>
    <property type="match status" value="1"/>
</dbReference>
<evidence type="ECO:0000256" key="16">
    <source>
        <dbReference type="PIRSR" id="PIRSR600823-3"/>
    </source>
</evidence>
<dbReference type="PROSITE" id="PS00436">
    <property type="entry name" value="PEROXIDASE_2"/>
    <property type="match status" value="1"/>
</dbReference>
<dbReference type="GO" id="GO:0009505">
    <property type="term" value="C:plant-type cell wall"/>
    <property type="evidence" value="ECO:0000318"/>
    <property type="project" value="GO_Central"/>
</dbReference>
<evidence type="ECO:0000256" key="9">
    <source>
        <dbReference type="ARBA" id="ARBA00022837"/>
    </source>
</evidence>
<evidence type="ECO:0000256" key="12">
    <source>
        <dbReference type="ARBA" id="ARBA00023157"/>
    </source>
</evidence>
<dbReference type="GO" id="GO:0004601">
    <property type="term" value="F:peroxidase activity"/>
    <property type="evidence" value="ECO:0000318"/>
    <property type="project" value="GO_Central"/>
</dbReference>
<feature type="disulfide bond" evidence="18">
    <location>
        <begin position="90"/>
        <end position="169"/>
    </location>
</feature>
<dbReference type="Gene3D" id="1.10.520.10">
    <property type="match status" value="2"/>
</dbReference>
<keyword evidence="8 16" id="KW-0479">Metal-binding</keyword>
<dbReference type="InterPro" id="IPR019793">
    <property type="entry name" value="Peroxidases_heam-ligand_BS"/>
</dbReference>
<protein>
    <recommendedName>
        <fullName evidence="4">peroxidase</fullName>
        <ecNumber evidence="4">1.11.1.7</ecNumber>
    </recommendedName>
</protein>
<feature type="site" description="Transition state stabilizer" evidence="17">
    <location>
        <position position="117"/>
    </location>
</feature>
<comment type="catalytic activity">
    <reaction evidence="1">
        <text>2 a phenolic donor + H2O2 = 2 a phenolic radical donor + 2 H2O</text>
        <dbReference type="Rhea" id="RHEA:56136"/>
        <dbReference type="ChEBI" id="CHEBI:15377"/>
        <dbReference type="ChEBI" id="CHEBI:16240"/>
        <dbReference type="ChEBI" id="CHEBI:139520"/>
        <dbReference type="ChEBI" id="CHEBI:139521"/>
        <dbReference type="EC" id="1.11.1.7"/>
    </reaction>
</comment>
<keyword evidence="13" id="KW-0376">Hydrogen peroxide</keyword>
<feature type="binding site" evidence="16">
    <location>
        <position position="143"/>
    </location>
    <ligand>
        <name>Ca(2+)</name>
        <dbReference type="ChEBI" id="CHEBI:29108"/>
        <label>1</label>
    </ligand>
</feature>
<evidence type="ECO:0000256" key="2">
    <source>
        <dbReference type="ARBA" id="ARBA00002322"/>
    </source>
</evidence>
<dbReference type="CDD" id="cd00693">
    <property type="entry name" value="secretory_peroxidase"/>
    <property type="match status" value="1"/>
</dbReference>
<dbReference type="EC" id="1.11.1.7" evidence="4"/>
<comment type="cofactor">
    <cofactor evidence="16">
        <name>heme b</name>
        <dbReference type="ChEBI" id="CHEBI:60344"/>
    </cofactor>
    <text evidence="16">Binds 1 heme b (iron(II)-protoporphyrin IX) group per subunit.</text>
</comment>
<feature type="domain" description="Plant heme peroxidase family profile" evidence="21">
    <location>
        <begin position="80"/>
        <end position="508"/>
    </location>
</feature>
<keyword evidence="20" id="KW-0732">Signal</keyword>
<keyword evidence="6" id="KW-0575">Peroxidase</keyword>
<evidence type="ECO:0000256" key="18">
    <source>
        <dbReference type="PIRSR" id="PIRSR600823-5"/>
    </source>
</evidence>